<reference evidence="8" key="1">
    <citation type="submission" date="2018-05" db="EMBL/GenBank/DDBJ databases">
        <authorList>
            <person name="Lanie J.A."/>
            <person name="Ng W.-L."/>
            <person name="Kazmierczak K.M."/>
            <person name="Andrzejewski T.M."/>
            <person name="Davidsen T.M."/>
            <person name="Wayne K.J."/>
            <person name="Tettelin H."/>
            <person name="Glass J.I."/>
            <person name="Rusch D."/>
            <person name="Podicherti R."/>
            <person name="Tsui H.-C.T."/>
            <person name="Winkler M.E."/>
        </authorList>
    </citation>
    <scope>NUCLEOTIDE SEQUENCE</scope>
</reference>
<dbReference type="Gene3D" id="3.40.50.300">
    <property type="entry name" value="P-loop containing nucleotide triphosphate hydrolases"/>
    <property type="match status" value="1"/>
</dbReference>
<evidence type="ECO:0000256" key="4">
    <source>
        <dbReference type="ARBA" id="ARBA00022741"/>
    </source>
</evidence>
<dbReference type="InterPro" id="IPR017871">
    <property type="entry name" value="ABC_transporter-like_CS"/>
</dbReference>
<dbReference type="Pfam" id="PF08352">
    <property type="entry name" value="oligo_HPY"/>
    <property type="match status" value="1"/>
</dbReference>
<dbReference type="GO" id="GO:0016887">
    <property type="term" value="F:ATP hydrolysis activity"/>
    <property type="evidence" value="ECO:0007669"/>
    <property type="project" value="InterPro"/>
</dbReference>
<keyword evidence="3" id="KW-1003">Cell membrane</keyword>
<feature type="non-terminal residue" evidence="8">
    <location>
        <position position="280"/>
    </location>
</feature>
<dbReference type="InterPro" id="IPR003439">
    <property type="entry name" value="ABC_transporter-like_ATP-bd"/>
</dbReference>
<dbReference type="SMART" id="SM00382">
    <property type="entry name" value="AAA"/>
    <property type="match status" value="1"/>
</dbReference>
<accession>A0A382W689</accession>
<sequence length="280" mass="30621">LSIGFASEESKKQVVEDLELTIGRGEIVALVGESGSGKTMTALSLIRLLPHVFDIKEGSIKFDGKEVRDMTAPQINELRGGRIGMIFQQPQSMLDPSATVGSQVAESLTVHRRLDKQATKARVIELLGEVGIPEPVERSRNYAHQMSGGMAQRVMIAAALSADPHLLIADEPTTALDVTVQTQILKLLERERRERELAILLITHDLTVVSSLADRVVVMYAGRIVEEGPTRNILSKPRQPYTQALLRCSLLETDDEQALYTIPSGENPGIETTSGCTFLP</sequence>
<evidence type="ECO:0000259" key="7">
    <source>
        <dbReference type="PROSITE" id="PS50893"/>
    </source>
</evidence>
<comment type="subcellular location">
    <subcellularLocation>
        <location evidence="1">Cell membrane</location>
        <topology evidence="1">Peripheral membrane protein</topology>
    </subcellularLocation>
</comment>
<organism evidence="8">
    <name type="scientific">marine metagenome</name>
    <dbReference type="NCBI Taxonomy" id="408172"/>
    <lineage>
        <taxon>unclassified sequences</taxon>
        <taxon>metagenomes</taxon>
        <taxon>ecological metagenomes</taxon>
    </lineage>
</organism>
<keyword evidence="4" id="KW-0547">Nucleotide-binding</keyword>
<evidence type="ECO:0000256" key="5">
    <source>
        <dbReference type="ARBA" id="ARBA00022840"/>
    </source>
</evidence>
<dbReference type="Pfam" id="PF00005">
    <property type="entry name" value="ABC_tran"/>
    <property type="match status" value="1"/>
</dbReference>
<dbReference type="SUPFAM" id="SSF52540">
    <property type="entry name" value="P-loop containing nucleoside triphosphate hydrolases"/>
    <property type="match status" value="1"/>
</dbReference>
<gene>
    <name evidence="8" type="ORF">METZ01_LOCUS406502</name>
</gene>
<protein>
    <recommendedName>
        <fullName evidence="7">ABC transporter domain-containing protein</fullName>
    </recommendedName>
</protein>
<dbReference type="GO" id="GO:0015833">
    <property type="term" value="P:peptide transport"/>
    <property type="evidence" value="ECO:0007669"/>
    <property type="project" value="InterPro"/>
</dbReference>
<dbReference type="GO" id="GO:0005886">
    <property type="term" value="C:plasma membrane"/>
    <property type="evidence" value="ECO:0007669"/>
    <property type="project" value="UniProtKB-SubCell"/>
</dbReference>
<proteinExistence type="predicted"/>
<dbReference type="EMBL" id="UINC01156943">
    <property type="protein sequence ID" value="SVD53648.1"/>
    <property type="molecule type" value="Genomic_DNA"/>
</dbReference>
<name>A0A382W689_9ZZZZ</name>
<evidence type="ECO:0000256" key="6">
    <source>
        <dbReference type="ARBA" id="ARBA00023136"/>
    </source>
</evidence>
<evidence type="ECO:0000256" key="1">
    <source>
        <dbReference type="ARBA" id="ARBA00004202"/>
    </source>
</evidence>
<dbReference type="FunFam" id="3.40.50.300:FF:000016">
    <property type="entry name" value="Oligopeptide ABC transporter ATP-binding component"/>
    <property type="match status" value="1"/>
</dbReference>
<dbReference type="CDD" id="cd03257">
    <property type="entry name" value="ABC_NikE_OppD_transporters"/>
    <property type="match status" value="1"/>
</dbReference>
<dbReference type="PANTHER" id="PTHR43297">
    <property type="entry name" value="OLIGOPEPTIDE TRANSPORT ATP-BINDING PROTEIN APPD"/>
    <property type="match status" value="1"/>
</dbReference>
<dbReference type="AlphaFoldDB" id="A0A382W689"/>
<feature type="non-terminal residue" evidence="8">
    <location>
        <position position="1"/>
    </location>
</feature>
<keyword evidence="6" id="KW-0472">Membrane</keyword>
<dbReference type="PROSITE" id="PS00211">
    <property type="entry name" value="ABC_TRANSPORTER_1"/>
    <property type="match status" value="1"/>
</dbReference>
<feature type="domain" description="ABC transporter" evidence="7">
    <location>
        <begin position="1"/>
        <end position="246"/>
    </location>
</feature>
<dbReference type="InterPro" id="IPR050388">
    <property type="entry name" value="ABC_Ni/Peptide_Import"/>
</dbReference>
<dbReference type="InterPro" id="IPR003593">
    <property type="entry name" value="AAA+_ATPase"/>
</dbReference>
<dbReference type="GO" id="GO:0005524">
    <property type="term" value="F:ATP binding"/>
    <property type="evidence" value="ECO:0007669"/>
    <property type="project" value="UniProtKB-KW"/>
</dbReference>
<evidence type="ECO:0000313" key="8">
    <source>
        <dbReference type="EMBL" id="SVD53648.1"/>
    </source>
</evidence>
<evidence type="ECO:0000256" key="2">
    <source>
        <dbReference type="ARBA" id="ARBA00022448"/>
    </source>
</evidence>
<dbReference type="InterPro" id="IPR027417">
    <property type="entry name" value="P-loop_NTPase"/>
</dbReference>
<keyword evidence="2" id="KW-0813">Transport</keyword>
<dbReference type="InterPro" id="IPR013563">
    <property type="entry name" value="Oligopep_ABC_C"/>
</dbReference>
<dbReference type="PANTHER" id="PTHR43297:SF2">
    <property type="entry name" value="DIPEPTIDE TRANSPORT ATP-BINDING PROTEIN DPPD"/>
    <property type="match status" value="1"/>
</dbReference>
<keyword evidence="5" id="KW-0067">ATP-binding</keyword>
<dbReference type="PROSITE" id="PS50893">
    <property type="entry name" value="ABC_TRANSPORTER_2"/>
    <property type="match status" value="1"/>
</dbReference>
<evidence type="ECO:0000256" key="3">
    <source>
        <dbReference type="ARBA" id="ARBA00022475"/>
    </source>
</evidence>